<feature type="domain" description="FYVE-type" evidence="6">
    <location>
        <begin position="799"/>
        <end position="854"/>
    </location>
</feature>
<feature type="compositionally biased region" description="Acidic residues" evidence="5">
    <location>
        <begin position="768"/>
        <end position="778"/>
    </location>
</feature>
<evidence type="ECO:0000256" key="2">
    <source>
        <dbReference type="ARBA" id="ARBA00022771"/>
    </source>
</evidence>
<keyword evidence="3" id="KW-0862">Zinc</keyword>
<dbReference type="GO" id="GO:0031901">
    <property type="term" value="C:early endosome membrane"/>
    <property type="evidence" value="ECO:0007669"/>
    <property type="project" value="TreeGrafter"/>
</dbReference>
<keyword evidence="1" id="KW-0479">Metal-binding</keyword>
<feature type="compositionally biased region" description="Polar residues" evidence="5">
    <location>
        <begin position="490"/>
        <end position="499"/>
    </location>
</feature>
<accession>A0A183SPK4</accession>
<feature type="compositionally biased region" description="Pro residues" evidence="5">
    <location>
        <begin position="730"/>
        <end position="739"/>
    </location>
</feature>
<evidence type="ECO:0000256" key="4">
    <source>
        <dbReference type="PROSITE-ProRule" id="PRU00091"/>
    </source>
</evidence>
<protein>
    <submittedName>
        <fullName evidence="7">FYVE-type domain-containing protein</fullName>
    </submittedName>
</protein>
<dbReference type="InterPro" id="IPR013083">
    <property type="entry name" value="Znf_RING/FYVE/PHD"/>
</dbReference>
<name>A0A183SPK4_SCHSO</name>
<evidence type="ECO:0000313" key="7">
    <source>
        <dbReference type="WBParaSite" id="SSLN_0000634901-mRNA-1"/>
    </source>
</evidence>
<dbReference type="InterPro" id="IPR000306">
    <property type="entry name" value="Znf_FYVE"/>
</dbReference>
<dbReference type="Gene3D" id="3.30.40.10">
    <property type="entry name" value="Zinc/RING finger domain, C3HC4 (zinc finger)"/>
    <property type="match status" value="1"/>
</dbReference>
<evidence type="ECO:0000256" key="5">
    <source>
        <dbReference type="SAM" id="MobiDB-lite"/>
    </source>
</evidence>
<feature type="compositionally biased region" description="Basic residues" evidence="5">
    <location>
        <begin position="91"/>
        <end position="108"/>
    </location>
</feature>
<dbReference type="InterPro" id="IPR051118">
    <property type="entry name" value="LST-2"/>
</dbReference>
<dbReference type="PANTHER" id="PTHR46465:SF2">
    <property type="entry name" value="LATERAL SIGNALING TARGET PROTEIN 2 HOMOLOG"/>
    <property type="match status" value="1"/>
</dbReference>
<proteinExistence type="predicted"/>
<feature type="region of interest" description="Disordered" evidence="5">
    <location>
        <begin position="759"/>
        <end position="788"/>
    </location>
</feature>
<dbReference type="SUPFAM" id="SSF57903">
    <property type="entry name" value="FYVE/PHD zinc finger"/>
    <property type="match status" value="1"/>
</dbReference>
<feature type="region of interest" description="Disordered" evidence="5">
    <location>
        <begin position="89"/>
        <end position="149"/>
    </location>
</feature>
<evidence type="ECO:0000256" key="3">
    <source>
        <dbReference type="ARBA" id="ARBA00022833"/>
    </source>
</evidence>
<feature type="region of interest" description="Disordered" evidence="5">
    <location>
        <begin position="165"/>
        <end position="193"/>
    </location>
</feature>
<reference evidence="7" key="1">
    <citation type="submission" date="2016-06" db="UniProtKB">
        <authorList>
            <consortium name="WormBaseParasite"/>
        </authorList>
    </citation>
    <scope>IDENTIFICATION</scope>
</reference>
<dbReference type="PANTHER" id="PTHR46465">
    <property type="entry name" value="LATERAL SIGNALING TARGET PROTEIN 2 HOMOLOG"/>
    <property type="match status" value="1"/>
</dbReference>
<sequence length="876" mass="94283">LGHALNKMLAVFIPERHRHPRLFRAKYTEELNLGTLEDCLISAANKVFDLSTGDHSLKPARPSAKAFLDILARVQAVVSDVMETAATTHTVRSRQAKNSRRPPGHRSRFCQTSFFQPAVSPSEELGGLSSRPSASPPTEDAAPVAVTSPGSPLVEQHIQSDITVEPTDSPLHLPEELTGTPSHSPSSACQSLSSSPSSNTSFCLDRLPPDFTDLLTELDQTMATFEFALVSTVSRRLRTLTEVADVHEVAVLFSETIMWALAVGLLDAGKLSDRDPMVLVSLPRLAIFVGCLLLPDSPIGPRHLTSGSPAPFMFADSVKELAYLSRQLTVLRADQLWRLACWLSPFGLSERETTSVTAAAAARASTRHNGRASKFASGASKPLHPNARADPTADTDNGYASGRVKTQNTNGGGGGVRPIMWNTLGLHAIYKCISSVAGLFSTNYPTEYRDILQVVSRLDYPFMIVKGFCSSLLSCLAIEMNDSEEDGKSSVDNPDSCTPPTTPVRLQPLSPIALIESSTDNVGSPDSSVSLLDEPEARLGFIKGIDLRQLFDWNEVLFSPNRPCCRLLFEPSGQLQQTHSSSLPTLSEKLPAREVTRPSLTYSATAVNKLSLEALFPPHIEEVGLDVAAFLLEDGSVDSATRNSPGEGEKGNSLTSSVSPKSLELALTVTGLLYTSHSFTIIVSICAPFTKGPSQAASSTTAAPSARHHPLWSLLISSPVEGEAGETPNPAYPLPPWQPDTPARQRSISNTWVMAEVPAAPTTVSSNEDSDEGEDSETDQSRRSGGLTRWATAPVIGKECASCKATFTLIRRRHHCRRCGHIFCGSCCCHWVPVESLGSLAPVRVCKECAEFVQAGLAEVLMNASSPAEQRSLLCQ</sequence>
<dbReference type="GO" id="GO:0008270">
    <property type="term" value="F:zinc ion binding"/>
    <property type="evidence" value="ECO:0007669"/>
    <property type="project" value="UniProtKB-KW"/>
</dbReference>
<feature type="compositionally biased region" description="Low complexity" evidence="5">
    <location>
        <begin position="181"/>
        <end position="193"/>
    </location>
</feature>
<feature type="region of interest" description="Disordered" evidence="5">
    <location>
        <begin position="722"/>
        <end position="744"/>
    </location>
</feature>
<organism evidence="7">
    <name type="scientific">Schistocephalus solidus</name>
    <name type="common">Tapeworm</name>
    <dbReference type="NCBI Taxonomy" id="70667"/>
    <lineage>
        <taxon>Eukaryota</taxon>
        <taxon>Metazoa</taxon>
        <taxon>Spiralia</taxon>
        <taxon>Lophotrochozoa</taxon>
        <taxon>Platyhelminthes</taxon>
        <taxon>Cestoda</taxon>
        <taxon>Eucestoda</taxon>
        <taxon>Diphyllobothriidea</taxon>
        <taxon>Diphyllobothriidae</taxon>
        <taxon>Schistocephalus</taxon>
    </lineage>
</organism>
<feature type="region of interest" description="Disordered" evidence="5">
    <location>
        <begin position="484"/>
        <end position="503"/>
    </location>
</feature>
<dbReference type="WBParaSite" id="SSLN_0000634901-mRNA-1">
    <property type="protein sequence ID" value="SSLN_0000634901-mRNA-1"/>
    <property type="gene ID" value="SSLN_0000634901"/>
</dbReference>
<dbReference type="InterPro" id="IPR011011">
    <property type="entry name" value="Znf_FYVE_PHD"/>
</dbReference>
<keyword evidence="2 4" id="KW-0863">Zinc-finger</keyword>
<dbReference type="PROSITE" id="PS50178">
    <property type="entry name" value="ZF_FYVE"/>
    <property type="match status" value="1"/>
</dbReference>
<evidence type="ECO:0000259" key="6">
    <source>
        <dbReference type="PROSITE" id="PS50178"/>
    </source>
</evidence>
<feature type="region of interest" description="Disordered" evidence="5">
    <location>
        <begin position="360"/>
        <end position="412"/>
    </location>
</feature>
<dbReference type="InterPro" id="IPR017455">
    <property type="entry name" value="Znf_FYVE-rel"/>
</dbReference>
<dbReference type="Pfam" id="PF01363">
    <property type="entry name" value="FYVE"/>
    <property type="match status" value="1"/>
</dbReference>
<dbReference type="SMART" id="SM00064">
    <property type="entry name" value="FYVE"/>
    <property type="match status" value="1"/>
</dbReference>
<evidence type="ECO:0000256" key="1">
    <source>
        <dbReference type="ARBA" id="ARBA00022723"/>
    </source>
</evidence>
<dbReference type="AlphaFoldDB" id="A0A183SPK4"/>